<evidence type="ECO:0000313" key="4">
    <source>
        <dbReference type="Proteomes" id="UP000294813"/>
    </source>
</evidence>
<feature type="domain" description="UspA" evidence="2">
    <location>
        <begin position="2"/>
        <end position="54"/>
    </location>
</feature>
<comment type="similarity">
    <text evidence="1">Belongs to the universal stress protein A family.</text>
</comment>
<protein>
    <submittedName>
        <fullName evidence="3">Universal stress protein family protein</fullName>
    </submittedName>
</protein>
<evidence type="ECO:0000256" key="1">
    <source>
        <dbReference type="ARBA" id="ARBA00008791"/>
    </source>
</evidence>
<dbReference type="AlphaFoldDB" id="A0A4R2RXC7"/>
<dbReference type="Gene3D" id="3.40.50.620">
    <property type="entry name" value="HUPs"/>
    <property type="match status" value="1"/>
</dbReference>
<name>A0A4R2RXC7_9FIRM</name>
<keyword evidence="4" id="KW-1185">Reference proteome</keyword>
<comment type="caution">
    <text evidence="3">The sequence shown here is derived from an EMBL/GenBank/DDBJ whole genome shotgun (WGS) entry which is preliminary data.</text>
</comment>
<accession>A0A4R2RXC7</accession>
<dbReference type="Pfam" id="PF00582">
    <property type="entry name" value="Usp"/>
    <property type="match status" value="1"/>
</dbReference>
<dbReference type="PANTHER" id="PTHR31964">
    <property type="entry name" value="ADENINE NUCLEOTIDE ALPHA HYDROLASES-LIKE SUPERFAMILY PROTEIN"/>
    <property type="match status" value="1"/>
</dbReference>
<evidence type="ECO:0000313" key="3">
    <source>
        <dbReference type="EMBL" id="TCP68173.1"/>
    </source>
</evidence>
<dbReference type="EMBL" id="SLXT01000004">
    <property type="protein sequence ID" value="TCP68173.1"/>
    <property type="molecule type" value="Genomic_DNA"/>
</dbReference>
<sequence>MGNPAYAICEYAEEHNMDLIIIGSRGMGEIKSLLLGSISDRVLHLAKCPVLIVR</sequence>
<proteinExistence type="inferred from homology"/>
<dbReference type="InterPro" id="IPR006016">
    <property type="entry name" value="UspA"/>
</dbReference>
<dbReference type="CDD" id="cd23659">
    <property type="entry name" value="USP_At3g01520-like"/>
    <property type="match status" value="1"/>
</dbReference>
<dbReference type="PANTHER" id="PTHR31964:SF113">
    <property type="entry name" value="USPA DOMAIN-CONTAINING PROTEIN"/>
    <property type="match status" value="1"/>
</dbReference>
<dbReference type="SUPFAM" id="SSF52402">
    <property type="entry name" value="Adenine nucleotide alpha hydrolases-like"/>
    <property type="match status" value="1"/>
</dbReference>
<gene>
    <name evidence="3" type="ORF">EDD73_10476</name>
</gene>
<organism evidence="3 4">
    <name type="scientific">Heliophilum fasciatum</name>
    <dbReference type="NCBI Taxonomy" id="35700"/>
    <lineage>
        <taxon>Bacteria</taxon>
        <taxon>Bacillati</taxon>
        <taxon>Bacillota</taxon>
        <taxon>Clostridia</taxon>
        <taxon>Eubacteriales</taxon>
        <taxon>Heliobacteriaceae</taxon>
        <taxon>Heliophilum</taxon>
    </lineage>
</organism>
<reference evidence="3 4" key="1">
    <citation type="submission" date="2019-03" db="EMBL/GenBank/DDBJ databases">
        <title>Genomic Encyclopedia of Type Strains, Phase IV (KMG-IV): sequencing the most valuable type-strain genomes for metagenomic binning, comparative biology and taxonomic classification.</title>
        <authorList>
            <person name="Goeker M."/>
        </authorList>
    </citation>
    <scope>NUCLEOTIDE SEQUENCE [LARGE SCALE GENOMIC DNA]</scope>
    <source>
        <strain evidence="3 4">DSM 11170</strain>
    </source>
</reference>
<dbReference type="PRINTS" id="PR01438">
    <property type="entry name" value="UNVRSLSTRESS"/>
</dbReference>
<dbReference type="InterPro" id="IPR006015">
    <property type="entry name" value="Universal_stress_UspA"/>
</dbReference>
<dbReference type="InterPro" id="IPR014729">
    <property type="entry name" value="Rossmann-like_a/b/a_fold"/>
</dbReference>
<dbReference type="Proteomes" id="UP000294813">
    <property type="component" value="Unassembled WGS sequence"/>
</dbReference>
<evidence type="ECO:0000259" key="2">
    <source>
        <dbReference type="Pfam" id="PF00582"/>
    </source>
</evidence>